<gene>
    <name evidence="1" type="ORF">S03H2_08893</name>
</gene>
<dbReference type="AlphaFoldDB" id="X1FHK9"/>
<evidence type="ECO:0000313" key="1">
    <source>
        <dbReference type="EMBL" id="GAH20283.1"/>
    </source>
</evidence>
<name>X1FHK9_9ZZZZ</name>
<protein>
    <recommendedName>
        <fullName evidence="2">RelA/SpoT domain-containing protein</fullName>
    </recommendedName>
</protein>
<sequence>MSGKIEPPGKYAEELSSRAIKYEPGITRSMKGIASDTGATLNKLEFRLKTPGSIERKMAKLAKENPGMSMKQIATRIEDSVRYTTIAPTKNFASIVNQMDLQLSKQGYKLKKVTNYYGKKGPYQGINAKYYDPKSKLTFEVQYHTKQSVVIVEKNHLLYEKTRVSTNLEFIDELSAQMIKNWDDFVMPEGAPKLFGGRT</sequence>
<evidence type="ECO:0008006" key="2">
    <source>
        <dbReference type="Google" id="ProtNLM"/>
    </source>
</evidence>
<dbReference type="EMBL" id="BARU01004412">
    <property type="protein sequence ID" value="GAH20283.1"/>
    <property type="molecule type" value="Genomic_DNA"/>
</dbReference>
<accession>X1FHK9</accession>
<reference evidence="1" key="1">
    <citation type="journal article" date="2014" name="Front. Microbiol.">
        <title>High frequency of phylogenetically diverse reductive dehalogenase-homologous genes in deep subseafloor sedimentary metagenomes.</title>
        <authorList>
            <person name="Kawai M."/>
            <person name="Futagami T."/>
            <person name="Toyoda A."/>
            <person name="Takaki Y."/>
            <person name="Nishi S."/>
            <person name="Hori S."/>
            <person name="Arai W."/>
            <person name="Tsubouchi T."/>
            <person name="Morono Y."/>
            <person name="Uchiyama I."/>
            <person name="Ito T."/>
            <person name="Fujiyama A."/>
            <person name="Inagaki F."/>
            <person name="Takami H."/>
        </authorList>
    </citation>
    <scope>NUCLEOTIDE SEQUENCE</scope>
    <source>
        <strain evidence="1">Expedition CK06-06</strain>
    </source>
</reference>
<proteinExistence type="predicted"/>
<organism evidence="1">
    <name type="scientific">marine sediment metagenome</name>
    <dbReference type="NCBI Taxonomy" id="412755"/>
    <lineage>
        <taxon>unclassified sequences</taxon>
        <taxon>metagenomes</taxon>
        <taxon>ecological metagenomes</taxon>
    </lineage>
</organism>
<comment type="caution">
    <text evidence="1">The sequence shown here is derived from an EMBL/GenBank/DDBJ whole genome shotgun (WGS) entry which is preliminary data.</text>
</comment>